<evidence type="ECO:0008006" key="3">
    <source>
        <dbReference type="Google" id="ProtNLM"/>
    </source>
</evidence>
<dbReference type="OrthoDB" id="3173471at2"/>
<reference evidence="1 2" key="1">
    <citation type="journal article" date="2010" name="Stand. Genomic Sci.">
        <title>Complete genome sequence of Intrasporangium calvum type strain (7 KIP).</title>
        <authorList>
            <person name="Del Rio T.G."/>
            <person name="Chertkov O."/>
            <person name="Yasawong M."/>
            <person name="Lucas S."/>
            <person name="Deshpande S."/>
            <person name="Cheng J.F."/>
            <person name="Detter C."/>
            <person name="Tapia R."/>
            <person name="Han C."/>
            <person name="Goodwin L."/>
            <person name="Pitluck S."/>
            <person name="Liolios K."/>
            <person name="Ivanova N."/>
            <person name="Mavromatis K."/>
            <person name="Pati A."/>
            <person name="Chen A."/>
            <person name="Palaniappan K."/>
            <person name="Land M."/>
            <person name="Hauser L."/>
            <person name="Chang Y.J."/>
            <person name="Jeffries C.D."/>
            <person name="Rohde M."/>
            <person name="Pukall R."/>
            <person name="Sikorski J."/>
            <person name="Goker M."/>
            <person name="Woyke T."/>
            <person name="Bristow J."/>
            <person name="Eisen J.A."/>
            <person name="Markowitz V."/>
            <person name="Hugenholtz P."/>
            <person name="Kyrpides N.C."/>
            <person name="Klenk H.P."/>
            <person name="Lapidus A."/>
        </authorList>
    </citation>
    <scope>NUCLEOTIDE SEQUENCE [LARGE SCALE GENOMIC DNA]</scope>
    <source>
        <strain evidence="2">ATCC 23552 / DSM 43043 / JCM 3097 / NBRC 12989 / 7 KIP</strain>
    </source>
</reference>
<evidence type="ECO:0000313" key="1">
    <source>
        <dbReference type="EMBL" id="ADU47182.1"/>
    </source>
</evidence>
<dbReference type="eggNOG" id="COG2852">
    <property type="taxonomic scope" value="Bacteria"/>
</dbReference>
<sequence>MTSNLMAEAALLLAGQGCYVSHHTAALLWGGVVPDDPDVHVTYRGPRARCFGIAAHRPKKNQRVATWRGIRTTSSLQTFLDMAQVLSLVDLVVLGDSLVKKKRFTPRELVAFVMEATGPHHRKAKRAAGLVRRGVDSPMETRLRLLIVFAGLPEPTVDHRIHDADGDLRYRFDLSYLKYGLIIEYDGRQHAESTEQWHGDLDRDEQLDDWHIRRLVVVSSGIFNTPGKTLARITKAMRERGMTVPPLSDEWRRHFPSRPWDVDVPA</sequence>
<dbReference type="HOGENOM" id="CLU_052626_5_1_11"/>
<protein>
    <recommendedName>
        <fullName evidence="3">DUF559 domain-containing protein</fullName>
    </recommendedName>
</protein>
<dbReference type="KEGG" id="ica:Intca_0637"/>
<dbReference type="STRING" id="710696.Intca_0637"/>
<proteinExistence type="predicted"/>
<gene>
    <name evidence="1" type="ordered locus">Intca_0637</name>
</gene>
<dbReference type="EMBL" id="CP002343">
    <property type="protein sequence ID" value="ADU47182.1"/>
    <property type="molecule type" value="Genomic_DNA"/>
</dbReference>
<keyword evidence="2" id="KW-1185">Reference proteome</keyword>
<dbReference type="InterPro" id="IPR011335">
    <property type="entry name" value="Restrct_endonuc-II-like"/>
</dbReference>
<dbReference type="Gene3D" id="3.40.960.10">
    <property type="entry name" value="VSR Endonuclease"/>
    <property type="match status" value="1"/>
</dbReference>
<dbReference type="SUPFAM" id="SSF52980">
    <property type="entry name" value="Restriction endonuclease-like"/>
    <property type="match status" value="1"/>
</dbReference>
<organism evidence="1 2">
    <name type="scientific">Intrasporangium calvum (strain ATCC 23552 / DSM 43043 / JCM 3097 / NBRC 12989 / NCIMB 10167 / NRRL B-3866 / 7 KIP)</name>
    <dbReference type="NCBI Taxonomy" id="710696"/>
    <lineage>
        <taxon>Bacteria</taxon>
        <taxon>Bacillati</taxon>
        <taxon>Actinomycetota</taxon>
        <taxon>Actinomycetes</taxon>
        <taxon>Micrococcales</taxon>
        <taxon>Intrasporangiaceae</taxon>
        <taxon>Intrasporangium</taxon>
    </lineage>
</organism>
<evidence type="ECO:0000313" key="2">
    <source>
        <dbReference type="Proteomes" id="UP000008914"/>
    </source>
</evidence>
<dbReference type="Proteomes" id="UP000008914">
    <property type="component" value="Chromosome"/>
</dbReference>
<accession>E6S9Z2</accession>
<dbReference type="RefSeq" id="WP_013491503.1">
    <property type="nucleotide sequence ID" value="NC_014830.1"/>
</dbReference>
<name>E6S9Z2_INTC7</name>
<dbReference type="AlphaFoldDB" id="E6S9Z2"/>